<gene>
    <name evidence="2" type="ORF">SCHCODRAFT_80789</name>
</gene>
<dbReference type="VEuPathDB" id="FungiDB:SCHCODRAFT_01037142"/>
<evidence type="ECO:0000256" key="1">
    <source>
        <dbReference type="SAM" id="MobiDB-lite"/>
    </source>
</evidence>
<feature type="compositionally biased region" description="Basic and acidic residues" evidence="1">
    <location>
        <begin position="63"/>
        <end position="78"/>
    </location>
</feature>
<reference evidence="2 3" key="1">
    <citation type="journal article" date="2010" name="Nat. Biotechnol.">
        <title>Genome sequence of the model mushroom Schizophyllum commune.</title>
        <authorList>
            <person name="Ohm R.A."/>
            <person name="de Jong J.F."/>
            <person name="Lugones L.G."/>
            <person name="Aerts A."/>
            <person name="Kothe E."/>
            <person name="Stajich J.E."/>
            <person name="de Vries R.P."/>
            <person name="Record E."/>
            <person name="Levasseur A."/>
            <person name="Baker S.E."/>
            <person name="Bartholomew K.A."/>
            <person name="Coutinho P.M."/>
            <person name="Erdmann S."/>
            <person name="Fowler T.J."/>
            <person name="Gathman A.C."/>
            <person name="Lombard V."/>
            <person name="Henrissat B."/>
            <person name="Knabe N."/>
            <person name="Kuees U."/>
            <person name="Lilly W.W."/>
            <person name="Lindquist E."/>
            <person name="Lucas S."/>
            <person name="Magnuson J.K."/>
            <person name="Piumi F."/>
            <person name="Raudaskoski M."/>
            <person name="Salamov A."/>
            <person name="Schmutz J."/>
            <person name="Schwarze F.W.M.R."/>
            <person name="vanKuyk P.A."/>
            <person name="Horton J.S."/>
            <person name="Grigoriev I.V."/>
            <person name="Woesten H.A.B."/>
        </authorList>
    </citation>
    <scope>NUCLEOTIDE SEQUENCE [LARGE SCALE GENOMIC DNA]</scope>
    <source>
        <strain evidence="3">H4-8 / FGSC 9210</strain>
    </source>
</reference>
<protein>
    <submittedName>
        <fullName evidence="2">Expressed protein</fullName>
    </submittedName>
</protein>
<dbReference type="EMBL" id="GL377302">
    <property type="protein sequence ID" value="EFJ03716.1"/>
    <property type="molecule type" value="Genomic_DNA"/>
</dbReference>
<accession>D8PQ55</accession>
<sequence>MYRPAKARLRAEGLGVDEGQATPDESPLIPDLLSANLAAVVGDTSMYDDESEEGSSESVRNGSSDHRSWAGTWDDRTGRNYQRSVAPSLEPPSAMGTVSGSIRIMDGNPVFVGDPESDWVRCRAAMHRLKRDGRILEVWRKWLGQSQPAKPLRGNAVARQPTRSSSGISRPGPARSGQVNSDVVEPGDVPLEYVRAVLDEHILDVLQLFVYPDTKARFLDLLAMVGILPRLSMNLESIMDQTEFWSYSEGLNLAGTSSSPGGSKSA</sequence>
<feature type="region of interest" description="Disordered" evidence="1">
    <location>
        <begin position="1"/>
        <end position="29"/>
    </location>
</feature>
<dbReference type="HOGENOM" id="CLU_1046465_0_0_1"/>
<evidence type="ECO:0000313" key="3">
    <source>
        <dbReference type="Proteomes" id="UP000007431"/>
    </source>
</evidence>
<dbReference type="OrthoDB" id="72441at2759"/>
<keyword evidence="3" id="KW-1185">Reference proteome</keyword>
<feature type="region of interest" description="Disordered" evidence="1">
    <location>
        <begin position="150"/>
        <end position="183"/>
    </location>
</feature>
<feature type="compositionally biased region" description="Acidic residues" evidence="1">
    <location>
        <begin position="46"/>
        <end position="55"/>
    </location>
</feature>
<organism evidence="3">
    <name type="scientific">Schizophyllum commune (strain H4-8 / FGSC 9210)</name>
    <name type="common">Split gill fungus</name>
    <dbReference type="NCBI Taxonomy" id="578458"/>
    <lineage>
        <taxon>Eukaryota</taxon>
        <taxon>Fungi</taxon>
        <taxon>Dikarya</taxon>
        <taxon>Basidiomycota</taxon>
        <taxon>Agaricomycotina</taxon>
        <taxon>Agaricomycetes</taxon>
        <taxon>Agaricomycetidae</taxon>
        <taxon>Agaricales</taxon>
        <taxon>Schizophyllaceae</taxon>
        <taxon>Schizophyllum</taxon>
    </lineage>
</organism>
<dbReference type="GeneID" id="9590099"/>
<name>D8PQ55_SCHCM</name>
<dbReference type="KEGG" id="scm:SCHCO_01037142"/>
<feature type="region of interest" description="Disordered" evidence="1">
    <location>
        <begin position="46"/>
        <end position="94"/>
    </location>
</feature>
<dbReference type="Proteomes" id="UP000007431">
    <property type="component" value="Unassembled WGS sequence"/>
</dbReference>
<dbReference type="AlphaFoldDB" id="D8PQ55"/>
<proteinExistence type="predicted"/>
<dbReference type="STRING" id="578458.D8PQ55"/>
<dbReference type="InParanoid" id="D8PQ55"/>
<evidence type="ECO:0000313" key="2">
    <source>
        <dbReference type="EMBL" id="EFJ03716.1"/>
    </source>
</evidence>
<dbReference type="RefSeq" id="XP_003038618.1">
    <property type="nucleotide sequence ID" value="XM_003038572.1"/>
</dbReference>